<dbReference type="AlphaFoldDB" id="A0A0E9PTM5"/>
<organism evidence="1">
    <name type="scientific">Anguilla anguilla</name>
    <name type="common">European freshwater eel</name>
    <name type="synonym">Muraena anguilla</name>
    <dbReference type="NCBI Taxonomy" id="7936"/>
    <lineage>
        <taxon>Eukaryota</taxon>
        <taxon>Metazoa</taxon>
        <taxon>Chordata</taxon>
        <taxon>Craniata</taxon>
        <taxon>Vertebrata</taxon>
        <taxon>Euteleostomi</taxon>
        <taxon>Actinopterygii</taxon>
        <taxon>Neopterygii</taxon>
        <taxon>Teleostei</taxon>
        <taxon>Anguilliformes</taxon>
        <taxon>Anguillidae</taxon>
        <taxon>Anguilla</taxon>
    </lineage>
</organism>
<sequence>MILYQQIHVYKVLCYPPPSPNVYIYLYLNYTRTLPSQHER</sequence>
<reference evidence="1" key="2">
    <citation type="journal article" date="2015" name="Fish Shellfish Immunol.">
        <title>Early steps in the European eel (Anguilla anguilla)-Vibrio vulnificus interaction in the gills: Role of the RtxA13 toxin.</title>
        <authorList>
            <person name="Callol A."/>
            <person name="Pajuelo D."/>
            <person name="Ebbesson L."/>
            <person name="Teles M."/>
            <person name="MacKenzie S."/>
            <person name="Amaro C."/>
        </authorList>
    </citation>
    <scope>NUCLEOTIDE SEQUENCE</scope>
</reference>
<accession>A0A0E9PTM5</accession>
<protein>
    <submittedName>
        <fullName evidence="1">Uncharacterized protein</fullName>
    </submittedName>
</protein>
<reference evidence="1" key="1">
    <citation type="submission" date="2014-11" db="EMBL/GenBank/DDBJ databases">
        <authorList>
            <person name="Amaro Gonzalez C."/>
        </authorList>
    </citation>
    <scope>NUCLEOTIDE SEQUENCE</scope>
</reference>
<dbReference type="EMBL" id="GBXM01101147">
    <property type="protein sequence ID" value="JAH07430.1"/>
    <property type="molecule type" value="Transcribed_RNA"/>
</dbReference>
<proteinExistence type="predicted"/>
<evidence type="ECO:0000313" key="1">
    <source>
        <dbReference type="EMBL" id="JAH07430.1"/>
    </source>
</evidence>
<name>A0A0E9PTM5_ANGAN</name>